<feature type="transmembrane region" description="Helical" evidence="12">
    <location>
        <begin position="486"/>
        <end position="512"/>
    </location>
</feature>
<dbReference type="InterPro" id="IPR012340">
    <property type="entry name" value="NA-bd_OB-fold"/>
</dbReference>
<feature type="transmembrane region" description="Helical" evidence="12">
    <location>
        <begin position="426"/>
        <end position="447"/>
    </location>
</feature>
<name>A0A9W6ZG96_9STRA</name>
<evidence type="ECO:0000259" key="13">
    <source>
        <dbReference type="PROSITE" id="PS50886"/>
    </source>
</evidence>
<evidence type="ECO:0000256" key="4">
    <source>
        <dbReference type="ARBA" id="ARBA00022692"/>
    </source>
</evidence>
<dbReference type="OrthoDB" id="434126at2759"/>
<evidence type="ECO:0000256" key="2">
    <source>
        <dbReference type="ARBA" id="ARBA00005512"/>
    </source>
</evidence>
<evidence type="ECO:0000256" key="12">
    <source>
        <dbReference type="SAM" id="Phobius"/>
    </source>
</evidence>
<protein>
    <recommendedName>
        <fullName evidence="10">Lipase maturation factor 2</fullName>
    </recommendedName>
</protein>
<feature type="transmembrane region" description="Helical" evidence="12">
    <location>
        <begin position="738"/>
        <end position="759"/>
    </location>
</feature>
<proteinExistence type="inferred from homology"/>
<accession>A0A9W6ZG96</accession>
<dbReference type="InterPro" id="IPR057434">
    <property type="entry name" value="LMF1/2_N"/>
</dbReference>
<feature type="domain" description="TRNA-binding" evidence="13">
    <location>
        <begin position="54"/>
        <end position="157"/>
    </location>
</feature>
<evidence type="ECO:0000313" key="14">
    <source>
        <dbReference type="EMBL" id="GMH51596.1"/>
    </source>
</evidence>
<dbReference type="Proteomes" id="UP001165082">
    <property type="component" value="Unassembled WGS sequence"/>
</dbReference>
<comment type="caution">
    <text evidence="14">The sequence shown here is derived from an EMBL/GenBank/DDBJ whole genome shotgun (WGS) entry which is preliminary data.</text>
</comment>
<evidence type="ECO:0000256" key="11">
    <source>
        <dbReference type="PROSITE-ProRule" id="PRU00209"/>
    </source>
</evidence>
<dbReference type="GO" id="GO:0051604">
    <property type="term" value="P:protein maturation"/>
    <property type="evidence" value="ECO:0007669"/>
    <property type="project" value="InterPro"/>
</dbReference>
<dbReference type="InterPro" id="IPR057433">
    <property type="entry name" value="LMF1/2_C"/>
</dbReference>
<dbReference type="Pfam" id="PF06762">
    <property type="entry name" value="LMF1"/>
    <property type="match status" value="1"/>
</dbReference>
<dbReference type="PANTHER" id="PTHR14463:SF5">
    <property type="entry name" value="LIPASE MATURATION FACTOR 2"/>
    <property type="match status" value="1"/>
</dbReference>
<dbReference type="PROSITE" id="PS50886">
    <property type="entry name" value="TRBD"/>
    <property type="match status" value="1"/>
</dbReference>
<keyword evidence="7 12" id="KW-1133">Transmembrane helix</keyword>
<reference evidence="14" key="1">
    <citation type="submission" date="2022-07" db="EMBL/GenBank/DDBJ databases">
        <title>Genome analysis of Parmales, a sister group of diatoms, reveals the evolutionary specialization of diatoms from phago-mixotrophs to photoautotrophs.</title>
        <authorList>
            <person name="Ban H."/>
            <person name="Sato S."/>
            <person name="Yoshikawa S."/>
            <person name="Kazumasa Y."/>
            <person name="Nakamura Y."/>
            <person name="Ichinomiya M."/>
            <person name="Saitoh K."/>
            <person name="Sato N."/>
            <person name="Blanc-Mathieu R."/>
            <person name="Endo H."/>
            <person name="Kuwata A."/>
            <person name="Ogata H."/>
        </authorList>
    </citation>
    <scope>NUCLEOTIDE SEQUENCE</scope>
</reference>
<evidence type="ECO:0000256" key="1">
    <source>
        <dbReference type="ARBA" id="ARBA00004477"/>
    </source>
</evidence>
<dbReference type="InterPro" id="IPR009613">
    <property type="entry name" value="LMF"/>
</dbReference>
<dbReference type="Pfam" id="PF25179">
    <property type="entry name" value="LMF1_C"/>
    <property type="match status" value="1"/>
</dbReference>
<evidence type="ECO:0000256" key="8">
    <source>
        <dbReference type="ARBA" id="ARBA00023136"/>
    </source>
</evidence>
<keyword evidence="3 11" id="KW-0820">tRNA-binding</keyword>
<organism evidence="14 15">
    <name type="scientific">Triparma retinervis</name>
    <dbReference type="NCBI Taxonomy" id="2557542"/>
    <lineage>
        <taxon>Eukaryota</taxon>
        <taxon>Sar</taxon>
        <taxon>Stramenopiles</taxon>
        <taxon>Ochrophyta</taxon>
        <taxon>Bolidophyceae</taxon>
        <taxon>Parmales</taxon>
        <taxon>Triparmaceae</taxon>
        <taxon>Triparma</taxon>
    </lineage>
</organism>
<evidence type="ECO:0000256" key="6">
    <source>
        <dbReference type="ARBA" id="ARBA00022884"/>
    </source>
</evidence>
<keyword evidence="6 11" id="KW-0694">RNA-binding</keyword>
<evidence type="ECO:0000256" key="9">
    <source>
        <dbReference type="ARBA" id="ARBA00023180"/>
    </source>
</evidence>
<dbReference type="EMBL" id="BRXZ01003285">
    <property type="protein sequence ID" value="GMH51596.1"/>
    <property type="molecule type" value="Genomic_DNA"/>
</dbReference>
<dbReference type="PANTHER" id="PTHR14463">
    <property type="entry name" value="LIPASE MATURATION FACTOR"/>
    <property type="match status" value="1"/>
</dbReference>
<keyword evidence="4 12" id="KW-0812">Transmembrane</keyword>
<keyword evidence="9" id="KW-0325">Glycoprotein</keyword>
<dbReference type="CDD" id="cd02799">
    <property type="entry name" value="tRNA_bind_EMAP-II_like"/>
    <property type="match status" value="1"/>
</dbReference>
<dbReference type="Pfam" id="PF01588">
    <property type="entry name" value="tRNA_bind"/>
    <property type="match status" value="1"/>
</dbReference>
<comment type="similarity">
    <text evidence="2">Belongs to the lipase maturation factor family.</text>
</comment>
<evidence type="ECO:0000256" key="7">
    <source>
        <dbReference type="ARBA" id="ARBA00022989"/>
    </source>
</evidence>
<keyword evidence="5" id="KW-0256">Endoplasmic reticulum</keyword>
<sequence>MVTYGITDIREFYNGDLRFLEQFPHFKDQGMKAFLEGRGSANPEDEQVVAKEGGEGKLEFKVGTITKVWEHPDSSKLWCEEIDVGEGSPRTICSGLRSHYAAPDLEGRKVVVFTNLKKRKLGGVPSDGMVLCSFTDDDGEVKLIEPPEGAGNGEVCGFEGYEGEPATGNQIDKKKMIQAIMPDLKTDGNGNVVWKGVEMKPSPKLLPFLPSLPPPLLAFFGIALSSISTTIPTLRPILFPILTLTYRHLVNEANSTGSPFYSFQWDSLLIEAGVVASIQSASRFILGRKAAKVTDMLTRVLLFKLMFMSGVVKIQSSCPTWLQLTALEYHYATQPLPSSLAYVALNYLNPFVQRVSVAITLLFEIPASVLLLAPSVPVRQLGAKIQIMLQILIAATGSYTFFNLLTLALAVGVYSSPPDLKFAPTLPIWLQTFACYCFLAFCAGEMFTVGSLTPDRASIDLQEVDSSVLEHVGLNLKMGPKATNEYITAFLPKVVSLSLFYFAVCGVSDVLLPFPRSMRSAMISLWRLVFLATTIYVSCGLLLPMYTLTPALRATHIDNPADAFAKIGLHSYTKTVGKLGLTSGYGLFRSMTGVGWDEARAHSNDKSYGWAGLPPSVVSRPEIVLEGLFEIDGAEKWEELDFKWKPGKLDKKPRYAAPYQPRLDWQMWFAALGSYQNNNDWWYRKGGEEYIPPLEKGNESVKRSLASVGLEKACNESDGVIEGTLEHWLLQLRENNGIWSPVIFVFFAAAVSMLDDMNLVPRKWMRSRRAHRWTAGRDKDKVE</sequence>
<evidence type="ECO:0000256" key="5">
    <source>
        <dbReference type="ARBA" id="ARBA00022824"/>
    </source>
</evidence>
<feature type="transmembrane region" description="Helical" evidence="12">
    <location>
        <begin position="524"/>
        <end position="546"/>
    </location>
</feature>
<dbReference type="SUPFAM" id="SSF50249">
    <property type="entry name" value="Nucleic acid-binding proteins"/>
    <property type="match status" value="1"/>
</dbReference>
<gene>
    <name evidence="14" type="ORF">TrRE_jg1705</name>
</gene>
<dbReference type="GO" id="GO:0000049">
    <property type="term" value="F:tRNA binding"/>
    <property type="evidence" value="ECO:0007669"/>
    <property type="project" value="UniProtKB-UniRule"/>
</dbReference>
<comment type="subcellular location">
    <subcellularLocation>
        <location evidence="1">Endoplasmic reticulum membrane</location>
        <topology evidence="1">Multi-pass membrane protein</topology>
    </subcellularLocation>
</comment>
<evidence type="ECO:0000256" key="3">
    <source>
        <dbReference type="ARBA" id="ARBA00022555"/>
    </source>
</evidence>
<dbReference type="GO" id="GO:0005789">
    <property type="term" value="C:endoplasmic reticulum membrane"/>
    <property type="evidence" value="ECO:0007669"/>
    <property type="project" value="UniProtKB-SubCell"/>
</dbReference>
<feature type="transmembrane region" description="Helical" evidence="12">
    <location>
        <begin position="387"/>
        <end position="414"/>
    </location>
</feature>
<dbReference type="InterPro" id="IPR002547">
    <property type="entry name" value="tRNA-bd_dom"/>
</dbReference>
<keyword evidence="15" id="KW-1185">Reference proteome</keyword>
<evidence type="ECO:0000313" key="15">
    <source>
        <dbReference type="Proteomes" id="UP001165082"/>
    </source>
</evidence>
<dbReference type="Gene3D" id="2.40.50.140">
    <property type="entry name" value="Nucleic acid-binding proteins"/>
    <property type="match status" value="1"/>
</dbReference>
<feature type="transmembrane region" description="Helical" evidence="12">
    <location>
        <begin position="355"/>
        <end position="375"/>
    </location>
</feature>
<dbReference type="AlphaFoldDB" id="A0A9W6ZG96"/>
<keyword evidence="8 12" id="KW-0472">Membrane</keyword>
<evidence type="ECO:0000256" key="10">
    <source>
        <dbReference type="ARBA" id="ARBA00040643"/>
    </source>
</evidence>